<dbReference type="Proteomes" id="UP000525089">
    <property type="component" value="Unassembled WGS sequence"/>
</dbReference>
<protein>
    <submittedName>
        <fullName evidence="1">ENR1 protein</fullName>
    </submittedName>
</protein>
<organism evidence="1 2">
    <name type="scientific">Pachyramphus minor</name>
    <dbReference type="NCBI Taxonomy" id="369605"/>
    <lineage>
        <taxon>Eukaryota</taxon>
        <taxon>Metazoa</taxon>
        <taxon>Chordata</taxon>
        <taxon>Craniata</taxon>
        <taxon>Vertebrata</taxon>
        <taxon>Euteleostomi</taxon>
        <taxon>Archelosauria</taxon>
        <taxon>Archosauria</taxon>
        <taxon>Dinosauria</taxon>
        <taxon>Saurischia</taxon>
        <taxon>Theropoda</taxon>
        <taxon>Coelurosauria</taxon>
        <taxon>Aves</taxon>
        <taxon>Neognathae</taxon>
        <taxon>Neoaves</taxon>
        <taxon>Telluraves</taxon>
        <taxon>Australaves</taxon>
        <taxon>Passeriformes</taxon>
        <taxon>Tyrannidae</taxon>
        <taxon>Pachyramphus</taxon>
    </lineage>
</organism>
<feature type="non-terminal residue" evidence="1">
    <location>
        <position position="54"/>
    </location>
</feature>
<dbReference type="SUPFAM" id="SSF58069">
    <property type="entry name" value="Virus ectodomain"/>
    <property type="match status" value="1"/>
</dbReference>
<evidence type="ECO:0000313" key="1">
    <source>
        <dbReference type="EMBL" id="NWS11901.1"/>
    </source>
</evidence>
<comment type="caution">
    <text evidence="1">The sequence shown here is derived from an EMBL/GenBank/DDBJ whole genome shotgun (WGS) entry which is preliminary data.</text>
</comment>
<feature type="non-terminal residue" evidence="1">
    <location>
        <position position="1"/>
    </location>
</feature>
<evidence type="ECO:0000313" key="2">
    <source>
        <dbReference type="Proteomes" id="UP000525089"/>
    </source>
</evidence>
<keyword evidence="2" id="KW-1185">Reference proteome</keyword>
<sequence>VMRLQAITEIITNQTTQGLELPARQQTQNKAATYQKQLMLDYLLAEERGAYIKF</sequence>
<dbReference type="AlphaFoldDB" id="A0A7K5CUD0"/>
<dbReference type="EMBL" id="VYXB01001699">
    <property type="protein sequence ID" value="NWS11901.1"/>
    <property type="molecule type" value="Genomic_DNA"/>
</dbReference>
<proteinExistence type="predicted"/>
<gene>
    <name evidence="1" type="primary">Erv31_0</name>
    <name evidence="1" type="ORF">PACMIN_R15244</name>
</gene>
<name>A0A7K5CUD0_9TYRA</name>
<dbReference type="Gene3D" id="1.10.287.210">
    <property type="match status" value="1"/>
</dbReference>
<accession>A0A7K5CUD0</accession>
<reference evidence="1 2" key="1">
    <citation type="submission" date="2019-09" db="EMBL/GenBank/DDBJ databases">
        <title>Bird 10,000 Genomes (B10K) Project - Family phase.</title>
        <authorList>
            <person name="Zhang G."/>
        </authorList>
    </citation>
    <scope>NUCLEOTIDE SEQUENCE [LARGE SCALE GENOMIC DNA]</scope>
    <source>
        <strain evidence="1">B10K-DU-001-72</strain>
        <tissue evidence="1">Muscle</tissue>
    </source>
</reference>